<reference evidence="3" key="1">
    <citation type="journal article" date="2006" name="PLoS Biol.">
        <title>Macronuclear genome sequence of the ciliate Tetrahymena thermophila, a model eukaryote.</title>
        <authorList>
            <person name="Eisen J.A."/>
            <person name="Coyne R.S."/>
            <person name="Wu M."/>
            <person name="Wu D."/>
            <person name="Thiagarajan M."/>
            <person name="Wortman J.R."/>
            <person name="Badger J.H."/>
            <person name="Ren Q."/>
            <person name="Amedeo P."/>
            <person name="Jones K.M."/>
            <person name="Tallon L.J."/>
            <person name="Delcher A.L."/>
            <person name="Salzberg S.L."/>
            <person name="Silva J.C."/>
            <person name="Haas B.J."/>
            <person name="Majoros W.H."/>
            <person name="Farzad M."/>
            <person name="Carlton J.M."/>
            <person name="Smith R.K. Jr."/>
            <person name="Garg J."/>
            <person name="Pearlman R.E."/>
            <person name="Karrer K.M."/>
            <person name="Sun L."/>
            <person name="Manning G."/>
            <person name="Elde N.C."/>
            <person name="Turkewitz A.P."/>
            <person name="Asai D.J."/>
            <person name="Wilkes D.E."/>
            <person name="Wang Y."/>
            <person name="Cai H."/>
            <person name="Collins K."/>
            <person name="Stewart B.A."/>
            <person name="Lee S.R."/>
            <person name="Wilamowska K."/>
            <person name="Weinberg Z."/>
            <person name="Ruzzo W.L."/>
            <person name="Wloga D."/>
            <person name="Gaertig J."/>
            <person name="Frankel J."/>
            <person name="Tsao C.-C."/>
            <person name="Gorovsky M.A."/>
            <person name="Keeling P.J."/>
            <person name="Waller R.F."/>
            <person name="Patron N.J."/>
            <person name="Cherry J.M."/>
            <person name="Stover N.A."/>
            <person name="Krieger C.J."/>
            <person name="del Toro C."/>
            <person name="Ryder H.F."/>
            <person name="Williamson S.C."/>
            <person name="Barbeau R.A."/>
            <person name="Hamilton E.P."/>
            <person name="Orias E."/>
        </authorList>
    </citation>
    <scope>NUCLEOTIDE SEQUENCE [LARGE SCALE GENOMIC DNA]</scope>
    <source>
        <strain evidence="3">SB210</strain>
    </source>
</reference>
<gene>
    <name evidence="2" type="ORF">TTHERM_00429830</name>
</gene>
<dbReference type="SUPFAM" id="SSF50978">
    <property type="entry name" value="WD40 repeat-like"/>
    <property type="match status" value="2"/>
</dbReference>
<dbReference type="InterPro" id="IPR015943">
    <property type="entry name" value="WD40/YVTN_repeat-like_dom_sf"/>
</dbReference>
<dbReference type="KEGG" id="tet:TTHERM_00429830"/>
<dbReference type="STRING" id="312017.Q231H7"/>
<dbReference type="HOGENOM" id="CLU_369855_0_0_1"/>
<dbReference type="GO" id="GO:0032040">
    <property type="term" value="C:small-subunit processome"/>
    <property type="evidence" value="ECO:0007669"/>
    <property type="project" value="TreeGrafter"/>
</dbReference>
<dbReference type="InterPro" id="IPR001680">
    <property type="entry name" value="WD40_rpt"/>
</dbReference>
<feature type="region of interest" description="Disordered" evidence="1">
    <location>
        <begin position="17"/>
        <end position="50"/>
    </location>
</feature>
<dbReference type="OrthoDB" id="290920at2759"/>
<dbReference type="GO" id="GO:0003723">
    <property type="term" value="F:RNA binding"/>
    <property type="evidence" value="ECO:0007669"/>
    <property type="project" value="TreeGrafter"/>
</dbReference>
<dbReference type="GeneID" id="7846885"/>
<evidence type="ECO:0000313" key="2">
    <source>
        <dbReference type="EMBL" id="EAR91062.1"/>
    </source>
</evidence>
<dbReference type="InterPro" id="IPR036322">
    <property type="entry name" value="WD40_repeat_dom_sf"/>
</dbReference>
<dbReference type="PANTHER" id="PTHR44163:SF1">
    <property type="entry name" value="U3 SMALL NUCLEOLAR RNA-ASSOCIATED PROTEIN 4 HOMOLOG"/>
    <property type="match status" value="1"/>
</dbReference>
<name>Q231H7_TETTS</name>
<dbReference type="Proteomes" id="UP000009168">
    <property type="component" value="Unassembled WGS sequence"/>
</dbReference>
<dbReference type="RefSeq" id="XP_001011307.1">
    <property type="nucleotide sequence ID" value="XM_001011307.1"/>
</dbReference>
<dbReference type="AlphaFoldDB" id="Q231H7"/>
<accession>Q231H7</accession>
<dbReference type="Pfam" id="PF00400">
    <property type="entry name" value="WD40"/>
    <property type="match status" value="2"/>
</dbReference>
<proteinExistence type="predicted"/>
<evidence type="ECO:0000313" key="3">
    <source>
        <dbReference type="Proteomes" id="UP000009168"/>
    </source>
</evidence>
<dbReference type="GO" id="GO:0034455">
    <property type="term" value="C:t-UTP complex"/>
    <property type="evidence" value="ECO:0007669"/>
    <property type="project" value="TreeGrafter"/>
</dbReference>
<organism evidence="2 3">
    <name type="scientific">Tetrahymena thermophila (strain SB210)</name>
    <dbReference type="NCBI Taxonomy" id="312017"/>
    <lineage>
        <taxon>Eukaryota</taxon>
        <taxon>Sar</taxon>
        <taxon>Alveolata</taxon>
        <taxon>Ciliophora</taxon>
        <taxon>Intramacronucleata</taxon>
        <taxon>Oligohymenophorea</taxon>
        <taxon>Hymenostomatida</taxon>
        <taxon>Tetrahymenina</taxon>
        <taxon>Tetrahymenidae</taxon>
        <taxon>Tetrahymena</taxon>
    </lineage>
</organism>
<dbReference type="eggNOG" id="KOG2048">
    <property type="taxonomic scope" value="Eukaryota"/>
</dbReference>
<dbReference type="SMART" id="SM00320">
    <property type="entry name" value="WD40"/>
    <property type="match status" value="5"/>
</dbReference>
<dbReference type="PANTHER" id="PTHR44163">
    <property type="entry name" value="U3 SMALL NUCLEOLAR RNA-ASSOCIATED PROTEIN 4 HOMOLOG"/>
    <property type="match status" value="1"/>
</dbReference>
<dbReference type="EMBL" id="GG662532">
    <property type="protein sequence ID" value="EAR91062.1"/>
    <property type="molecule type" value="Genomic_DNA"/>
</dbReference>
<protein>
    <submittedName>
        <fullName evidence="2">U3 small nucleolar RNA-associated protein</fullName>
    </submittedName>
</protein>
<dbReference type="OMA" id="MEFDHTQ"/>
<dbReference type="GO" id="GO:0000462">
    <property type="term" value="P:maturation of SSU-rRNA from tricistronic rRNA transcript (SSU-rRNA, 5.8S rRNA, LSU-rRNA)"/>
    <property type="evidence" value="ECO:0007669"/>
    <property type="project" value="InterPro"/>
</dbReference>
<feature type="compositionally biased region" description="Polar residues" evidence="1">
    <location>
        <begin position="26"/>
        <end position="40"/>
    </location>
</feature>
<sequence>MEIEDSKQVQTEVLTKTKAIQKESKSQNSANDAIESQSKNGKSKAGSKQEIPKEDYKTKLKICKFIKLFPQSIECMAYSGKELNYVAVSRADSSIEIWRSTNWSQIIKFQNSEAEKAVHLVFYYLEDSKQTVLLAFCANGLIKLYDFNSLKPRHEYTNPGGYIWGISKNPNTQEILTACEDGFLRIFNVDDELGLKIRFVSTVRNFEERAIDVCWDCENPEEFYGSYDSGLIRKFNKAKQVVATMNVKENYEKTVGWRILSMKENQLVVGCSDGQIRIFETRFGTVLRSFRKHEADVMTLAYNQSKDCFYASGADSKIVVFKLIRGEWVLISEDRGQSHDIKSLILIDEGNALISGGLTTDICQYVIEQDGKFQERAGFKKGEKKKLRHILGLDQNLENSLQITQDNFLLLKKAFSVELWEFDTDNLNYQLLLEVKTKSYIQSASLSALGEYLAYSTENETYVFGLMTTISGTGQKSIKLQKLCTLPPQIFVKFSEGQAVSQSTSKNSGFLLILDFQRNLQMIKLTDQFDLTLEQIATLDVELSTSQHVVLGPKNKSVFIGSKINNTIVEIGLSTKNMGNVLFEVPQLCEGFHFNHIKVLPSTKQLVLSYENRKFAIFDLITKQPSKWTKDNFDKLPQSYLNRNNHIMGILKHPKVPRRIILYTSDSFIIVDLNSKAPKYSIFQRPEQPDKEDISISFTIKEFSKPVIFAREGVSNSDKIINEDSNNIILFQIDFAEMLANLPGAVMAKKFGN</sequence>
<keyword evidence="3" id="KW-1185">Reference proteome</keyword>
<dbReference type="InParanoid" id="Q231H7"/>
<dbReference type="Gene3D" id="2.130.10.10">
    <property type="entry name" value="YVTN repeat-like/Quinoprotein amine dehydrogenase"/>
    <property type="match status" value="2"/>
</dbReference>
<dbReference type="InterPro" id="IPR046351">
    <property type="entry name" value="UTP4"/>
</dbReference>
<dbReference type="GO" id="GO:0030686">
    <property type="term" value="C:90S preribosome"/>
    <property type="evidence" value="ECO:0007669"/>
    <property type="project" value="InterPro"/>
</dbReference>
<evidence type="ECO:0000256" key="1">
    <source>
        <dbReference type="SAM" id="MobiDB-lite"/>
    </source>
</evidence>